<protein>
    <submittedName>
        <fullName evidence="2">Uncharacterized protein</fullName>
    </submittedName>
</protein>
<evidence type="ECO:0000256" key="1">
    <source>
        <dbReference type="SAM" id="Phobius"/>
    </source>
</evidence>
<proteinExistence type="predicted"/>
<comment type="caution">
    <text evidence="2">The sequence shown here is derived from an EMBL/GenBank/DDBJ whole genome shotgun (WGS) entry which is preliminary data.</text>
</comment>
<reference evidence="2 3" key="1">
    <citation type="submission" date="2021-08" db="EMBL/GenBank/DDBJ databases">
        <title>Muricauda profundi sp. nov., a marine bacterium isolated from deep seawater of the Mariana Trench.</title>
        <authorList>
            <person name="Wei Y."/>
        </authorList>
    </citation>
    <scope>NUCLEOTIDE SEQUENCE [LARGE SCALE GENOMIC DNA]</scope>
    <source>
        <strain evidence="2 3">W52</strain>
    </source>
</reference>
<name>A0ABS7EW11_9FLAO</name>
<keyword evidence="1" id="KW-1133">Transmembrane helix</keyword>
<keyword evidence="1" id="KW-0472">Membrane</keyword>
<keyword evidence="1" id="KW-0812">Transmembrane</keyword>
<evidence type="ECO:0000313" key="3">
    <source>
        <dbReference type="Proteomes" id="UP001196136"/>
    </source>
</evidence>
<gene>
    <name evidence="2" type="ORF">K1F36_18510</name>
</gene>
<keyword evidence="3" id="KW-1185">Reference proteome</keyword>
<dbReference type="EMBL" id="JAHZSV010000048">
    <property type="protein sequence ID" value="MBW8201819.1"/>
    <property type="molecule type" value="Genomic_DNA"/>
</dbReference>
<dbReference type="Proteomes" id="UP001196136">
    <property type="component" value="Unassembled WGS sequence"/>
</dbReference>
<dbReference type="RefSeq" id="WP_220115110.1">
    <property type="nucleotide sequence ID" value="NZ_JAHZSV010000048.1"/>
</dbReference>
<sequence length="385" mass="45387">MHTEDEINKIHAEFISKLERHYGKYDPNTNKFESTSNSKIARDLFYSDSQFSRLINNTASEGELTRALRNVQRLLDVNELRGKVKKLGEKPSHSLFSNKKYFFGIGLLLLGCILATYMITRSNETIDQTEELSEETRYEMLRWGFENNYVKPYVRLKELPEDCYYPCYKYQGKWKLKEEYKIPFFRERNGFHYVAKEVVMYARCMDERDDRGESFEGYEYQKHEIWYDKREVPIDSFLTKDTNPKLISSYMDSNFEDDSNYVKIAYVHTFFKTEFSIDGEQIQRSGKAIGRDIEFVSQEVLEKEDVSATLLSELKSETNSIAKNLLDDFSKPITCNPTMAPNMDFNQIKEGDVLSFDCQFSTGRFLVDYNKSYVFTDQYISTFCR</sequence>
<feature type="transmembrane region" description="Helical" evidence="1">
    <location>
        <begin position="101"/>
        <end position="119"/>
    </location>
</feature>
<organism evidence="2 3">
    <name type="scientific">Flagellimonas abyssi</name>
    <dbReference type="NCBI Taxonomy" id="2864871"/>
    <lineage>
        <taxon>Bacteria</taxon>
        <taxon>Pseudomonadati</taxon>
        <taxon>Bacteroidota</taxon>
        <taxon>Flavobacteriia</taxon>
        <taxon>Flavobacteriales</taxon>
        <taxon>Flavobacteriaceae</taxon>
        <taxon>Flagellimonas</taxon>
    </lineage>
</organism>
<evidence type="ECO:0000313" key="2">
    <source>
        <dbReference type="EMBL" id="MBW8201819.1"/>
    </source>
</evidence>
<accession>A0ABS7EW11</accession>